<dbReference type="PROSITE" id="PS50048">
    <property type="entry name" value="ZN2_CY6_FUNGAL_2"/>
    <property type="match status" value="1"/>
</dbReference>
<dbReference type="Gene3D" id="3.30.70.100">
    <property type="match status" value="1"/>
</dbReference>
<dbReference type="GO" id="GO:0001228">
    <property type="term" value="F:DNA-binding transcription activator activity, RNA polymerase II-specific"/>
    <property type="evidence" value="ECO:0007669"/>
    <property type="project" value="TreeGrafter"/>
</dbReference>
<dbReference type="GO" id="GO:0003677">
    <property type="term" value="F:DNA binding"/>
    <property type="evidence" value="ECO:0007669"/>
    <property type="project" value="UniProtKB-KW"/>
</dbReference>
<dbReference type="PANTHER" id="PTHR47784">
    <property type="entry name" value="STEROL UPTAKE CONTROL PROTEIN 2"/>
    <property type="match status" value="1"/>
</dbReference>
<accession>B6QJ61</accession>
<evidence type="ECO:0000256" key="3">
    <source>
        <dbReference type="ARBA" id="ARBA00023163"/>
    </source>
</evidence>
<name>B6QJ61_TALMQ</name>
<evidence type="ECO:0000256" key="1">
    <source>
        <dbReference type="ARBA" id="ARBA00023015"/>
    </source>
</evidence>
<dbReference type="PANTHER" id="PTHR47784:SF9">
    <property type="entry name" value="ZN(II)2CYS6 TRANSCRIPTION FACTOR (EUROFUNG)"/>
    <property type="match status" value="1"/>
</dbReference>
<keyword evidence="1" id="KW-0805">Transcription regulation</keyword>
<dbReference type="SUPFAM" id="SSF57701">
    <property type="entry name" value="Zn2/Cys6 DNA-binding domain"/>
    <property type="match status" value="1"/>
</dbReference>
<keyword evidence="3" id="KW-0804">Transcription</keyword>
<dbReference type="GO" id="GO:0008270">
    <property type="term" value="F:zinc ion binding"/>
    <property type="evidence" value="ECO:0007669"/>
    <property type="project" value="InterPro"/>
</dbReference>
<reference evidence="7" key="1">
    <citation type="journal article" date="2015" name="Genome Announc.">
        <title>Genome sequence of the AIDS-associated pathogen Penicillium marneffei (ATCC18224) and its near taxonomic relative Talaromyces stipitatus (ATCC10500).</title>
        <authorList>
            <person name="Nierman W.C."/>
            <person name="Fedorova-Abrams N.D."/>
            <person name="Andrianopoulos A."/>
        </authorList>
    </citation>
    <scope>NUCLEOTIDE SEQUENCE [LARGE SCALE GENOMIC DNA]</scope>
    <source>
        <strain evidence="7">ATCC 18224 / CBS 334.59 / QM 7333</strain>
    </source>
</reference>
<dbReference type="InterPro" id="IPR053157">
    <property type="entry name" value="Sterol_Uptake_Regulator"/>
</dbReference>
<dbReference type="VEuPathDB" id="FungiDB:PMAA_099890"/>
<evidence type="ECO:0000256" key="2">
    <source>
        <dbReference type="ARBA" id="ARBA00023125"/>
    </source>
</evidence>
<dbReference type="PhylomeDB" id="B6QJ61"/>
<evidence type="ECO:0000256" key="4">
    <source>
        <dbReference type="ARBA" id="ARBA00023242"/>
    </source>
</evidence>
<organism evidence="6 7">
    <name type="scientific">Talaromyces marneffei (strain ATCC 18224 / CBS 334.59 / QM 7333)</name>
    <name type="common">Penicillium marneffei</name>
    <dbReference type="NCBI Taxonomy" id="441960"/>
    <lineage>
        <taxon>Eukaryota</taxon>
        <taxon>Fungi</taxon>
        <taxon>Dikarya</taxon>
        <taxon>Ascomycota</taxon>
        <taxon>Pezizomycotina</taxon>
        <taxon>Eurotiomycetes</taxon>
        <taxon>Eurotiomycetidae</taxon>
        <taxon>Eurotiales</taxon>
        <taxon>Trichocomaceae</taxon>
        <taxon>Talaromyces</taxon>
        <taxon>Talaromyces sect. Talaromyces</taxon>
    </lineage>
</organism>
<protein>
    <submittedName>
        <fullName evidence="6">C6 finger domain protein, putative</fullName>
    </submittedName>
</protein>
<proteinExistence type="predicted"/>
<dbReference type="EMBL" id="DS995902">
    <property type="protein sequence ID" value="EEA23401.1"/>
    <property type="molecule type" value="Genomic_DNA"/>
</dbReference>
<dbReference type="SMART" id="SM00066">
    <property type="entry name" value="GAL4"/>
    <property type="match status" value="1"/>
</dbReference>
<keyword evidence="4" id="KW-0539">Nucleus</keyword>
<evidence type="ECO:0000259" key="5">
    <source>
        <dbReference type="PROSITE" id="PS50048"/>
    </source>
</evidence>
<keyword evidence="2" id="KW-0238">DNA-binding</keyword>
<sequence>MTNKVSRTRTGDLKQRRSRRGCRNCKLRKVKCDELRPHCQGCRTYGVLCNYDANVPELQLSTEARPQKLLGNGALAMRKVSRAPGPNPRVSILNTGAMGGFTVPFGLDHKRSRLLYHFRTCMAPSWRDARDGCLQLAHEYPFLMHTILAVGSAYERHLTSPPNVPSRRTFSEISNFSQSTSLLGEQLRKSIVPQAKDAIWACATLYGALLFVAVDATSPEEAWPLKDSACDLDWIPMVDSKWVLWNLLEPMRPDSIFRCLADTYADLRIDAPPNGVYGVSPLLARLCGLDEMSTAETNPYFEAVHAISQLTGPPESREYLARVLAFLSCMSQSFKALMANKDARALLLLVLWYNKAGRTVWWIEMRARVERRAICLLTSWPSWELSTLMRRTSLTTDLTHDDLSSNNQEFQRANQAAKLVPAHGIVEQLSISLQITIWLSPENVPKFFESLLPVYEKVIAEPECTFFEYYEDLAEPGKISWVENW</sequence>
<dbReference type="CDD" id="cd00067">
    <property type="entry name" value="GAL4"/>
    <property type="match status" value="1"/>
</dbReference>
<gene>
    <name evidence="6" type="ORF">PMAA_099890</name>
</gene>
<evidence type="ECO:0000313" key="6">
    <source>
        <dbReference type="EMBL" id="EEA23401.1"/>
    </source>
</evidence>
<dbReference type="Pfam" id="PF00172">
    <property type="entry name" value="Zn_clus"/>
    <property type="match status" value="1"/>
</dbReference>
<dbReference type="Gene3D" id="4.10.240.10">
    <property type="entry name" value="Zn(2)-C6 fungal-type DNA-binding domain"/>
    <property type="match status" value="1"/>
</dbReference>
<dbReference type="PROSITE" id="PS00463">
    <property type="entry name" value="ZN2_CY6_FUNGAL_1"/>
    <property type="match status" value="1"/>
</dbReference>
<feature type="domain" description="Zn(2)-C6 fungal-type" evidence="5">
    <location>
        <begin position="21"/>
        <end position="51"/>
    </location>
</feature>
<keyword evidence="7" id="KW-1185">Reference proteome</keyword>
<dbReference type="Proteomes" id="UP000001294">
    <property type="component" value="Unassembled WGS sequence"/>
</dbReference>
<dbReference type="OrthoDB" id="3031538at2759"/>
<evidence type="ECO:0000313" key="7">
    <source>
        <dbReference type="Proteomes" id="UP000001294"/>
    </source>
</evidence>
<dbReference type="InterPro" id="IPR011008">
    <property type="entry name" value="Dimeric_a/b-barrel"/>
</dbReference>
<dbReference type="InterPro" id="IPR001138">
    <property type="entry name" value="Zn2Cys6_DnaBD"/>
</dbReference>
<dbReference type="AlphaFoldDB" id="B6QJ61"/>
<dbReference type="InterPro" id="IPR036864">
    <property type="entry name" value="Zn2-C6_fun-type_DNA-bd_sf"/>
</dbReference>
<dbReference type="HOGENOM" id="CLU_024934_9_2_1"/>
<dbReference type="SUPFAM" id="SSF54909">
    <property type="entry name" value="Dimeric alpha+beta barrel"/>
    <property type="match status" value="1"/>
</dbReference>